<sequence length="238" mass="27059">MSTTTARLLGTGARSSFTAIARCRLLFQSKGKSSAAFANRGRQDGSHTPTVSLSPKIFARPFHASAVCRDYCKNLDYGIPCSCDDCINAIEDEREMEPICEICHVNRTAHEFEYEDHDSPWGYSYTAYCEECVEKMWEREKEAKEKIAAAHRDRVNKMLEHVKSLQPGEQVPIAYAVDKVSSIWSGTPAARRHRALREMLSEELQIVKVGNRWKCDKGRVNAMDFDLWRSLLGSYTPR</sequence>
<accession>A0AAN6SIE9</accession>
<reference evidence="1" key="2">
    <citation type="submission" date="2023-06" db="EMBL/GenBank/DDBJ databases">
        <authorList>
            <consortium name="Lawrence Berkeley National Laboratory"/>
            <person name="Mondo S.J."/>
            <person name="Hensen N."/>
            <person name="Bonometti L."/>
            <person name="Westerberg I."/>
            <person name="Brannstrom I.O."/>
            <person name="Guillou S."/>
            <person name="Cros-Aarteil S."/>
            <person name="Calhoun S."/>
            <person name="Haridas S."/>
            <person name="Kuo A."/>
            <person name="Pangilinan J."/>
            <person name="Riley R."/>
            <person name="Labutti K."/>
            <person name="Andreopoulos B."/>
            <person name="Lipzen A."/>
            <person name="Chen C."/>
            <person name="Yanf M."/>
            <person name="Daum C."/>
            <person name="Ng V."/>
            <person name="Clum A."/>
            <person name="Steindorff A."/>
            <person name="Ohm R."/>
            <person name="Martin F."/>
            <person name="Silar P."/>
            <person name="Natvig D."/>
            <person name="Lalanne C."/>
            <person name="Gautier V."/>
            <person name="Ament-Velasquez S.L."/>
            <person name="Kruys A."/>
            <person name="Hutchinson M.I."/>
            <person name="Powell A.J."/>
            <person name="Barry K."/>
            <person name="Miller A.N."/>
            <person name="Grigoriev I.V."/>
            <person name="Debuchy R."/>
            <person name="Gladieux P."/>
            <person name="Thoren M.H."/>
            <person name="Johannesson H."/>
        </authorList>
    </citation>
    <scope>NUCLEOTIDE SEQUENCE</scope>
    <source>
        <strain evidence="1">CBS 626.80</strain>
    </source>
</reference>
<name>A0AAN6SIE9_9PEZI</name>
<gene>
    <name evidence="1" type="ORF">QBC32DRAFT_81900</name>
</gene>
<comment type="caution">
    <text evidence="1">The sequence shown here is derived from an EMBL/GenBank/DDBJ whole genome shotgun (WGS) entry which is preliminary data.</text>
</comment>
<organism evidence="1 2">
    <name type="scientific">Pseudoneurospora amorphoporcata</name>
    <dbReference type="NCBI Taxonomy" id="241081"/>
    <lineage>
        <taxon>Eukaryota</taxon>
        <taxon>Fungi</taxon>
        <taxon>Dikarya</taxon>
        <taxon>Ascomycota</taxon>
        <taxon>Pezizomycotina</taxon>
        <taxon>Sordariomycetes</taxon>
        <taxon>Sordariomycetidae</taxon>
        <taxon>Sordariales</taxon>
        <taxon>Sordariaceae</taxon>
        <taxon>Pseudoneurospora</taxon>
    </lineage>
</organism>
<keyword evidence="2" id="KW-1185">Reference proteome</keyword>
<reference evidence="1" key="1">
    <citation type="journal article" date="2023" name="Mol. Phylogenet. Evol.">
        <title>Genome-scale phylogeny and comparative genomics of the fungal order Sordariales.</title>
        <authorList>
            <person name="Hensen N."/>
            <person name="Bonometti L."/>
            <person name="Westerberg I."/>
            <person name="Brannstrom I.O."/>
            <person name="Guillou S."/>
            <person name="Cros-Aarteil S."/>
            <person name="Calhoun S."/>
            <person name="Haridas S."/>
            <person name="Kuo A."/>
            <person name="Mondo S."/>
            <person name="Pangilinan J."/>
            <person name="Riley R."/>
            <person name="LaButti K."/>
            <person name="Andreopoulos B."/>
            <person name="Lipzen A."/>
            <person name="Chen C."/>
            <person name="Yan M."/>
            <person name="Daum C."/>
            <person name="Ng V."/>
            <person name="Clum A."/>
            <person name="Steindorff A."/>
            <person name="Ohm R.A."/>
            <person name="Martin F."/>
            <person name="Silar P."/>
            <person name="Natvig D.O."/>
            <person name="Lalanne C."/>
            <person name="Gautier V."/>
            <person name="Ament-Velasquez S.L."/>
            <person name="Kruys A."/>
            <person name="Hutchinson M.I."/>
            <person name="Powell A.J."/>
            <person name="Barry K."/>
            <person name="Miller A.N."/>
            <person name="Grigoriev I.V."/>
            <person name="Debuchy R."/>
            <person name="Gladieux P."/>
            <person name="Hiltunen Thoren M."/>
            <person name="Johannesson H."/>
        </authorList>
    </citation>
    <scope>NUCLEOTIDE SEQUENCE</scope>
    <source>
        <strain evidence="1">CBS 626.80</strain>
    </source>
</reference>
<evidence type="ECO:0000313" key="1">
    <source>
        <dbReference type="EMBL" id="KAK3954529.1"/>
    </source>
</evidence>
<dbReference type="AlphaFoldDB" id="A0AAN6SIE9"/>
<proteinExistence type="predicted"/>
<protein>
    <submittedName>
        <fullName evidence="1">Uncharacterized protein</fullName>
    </submittedName>
</protein>
<evidence type="ECO:0000313" key="2">
    <source>
        <dbReference type="Proteomes" id="UP001303222"/>
    </source>
</evidence>
<dbReference type="EMBL" id="MU859088">
    <property type="protein sequence ID" value="KAK3954529.1"/>
    <property type="molecule type" value="Genomic_DNA"/>
</dbReference>
<dbReference type="Proteomes" id="UP001303222">
    <property type="component" value="Unassembled WGS sequence"/>
</dbReference>